<keyword evidence="1" id="KW-1185">Reference proteome</keyword>
<reference evidence="2" key="1">
    <citation type="submission" date="2016-11" db="UniProtKB">
        <authorList>
            <consortium name="WormBaseParasite"/>
        </authorList>
    </citation>
    <scope>IDENTIFICATION</scope>
</reference>
<organism evidence="1 2">
    <name type="scientific">Steinernema glaseri</name>
    <dbReference type="NCBI Taxonomy" id="37863"/>
    <lineage>
        <taxon>Eukaryota</taxon>
        <taxon>Metazoa</taxon>
        <taxon>Ecdysozoa</taxon>
        <taxon>Nematoda</taxon>
        <taxon>Chromadorea</taxon>
        <taxon>Rhabditida</taxon>
        <taxon>Tylenchina</taxon>
        <taxon>Panagrolaimomorpha</taxon>
        <taxon>Strongyloidoidea</taxon>
        <taxon>Steinernematidae</taxon>
        <taxon>Steinernema</taxon>
    </lineage>
</organism>
<evidence type="ECO:0000313" key="2">
    <source>
        <dbReference type="WBParaSite" id="L893_g12095.t1"/>
    </source>
</evidence>
<name>A0A1I7Y3I9_9BILA</name>
<accession>A0A1I7Y3I9</accession>
<proteinExistence type="predicted"/>
<protein>
    <submittedName>
        <fullName evidence="2">CoA_binding domain-containing protein</fullName>
    </submittedName>
</protein>
<sequence length="142" mass="15969">MPIIPSNHAKLLTEFAKSKRLVAVVVKGRRDFFFNLEGLAERRPEDVGLLAFVPKESNLNGTVKLFDAIIPYDVGKPVVSIVEPFEEAQKESFPGMYDFTKKIIETFKPPHPQVFCFQGFQVSSIQREAMELNTPLANAKKG</sequence>
<dbReference type="WBParaSite" id="L893_g12095.t1">
    <property type="protein sequence ID" value="L893_g12095.t1"/>
    <property type="gene ID" value="L893_g12095"/>
</dbReference>
<evidence type="ECO:0000313" key="1">
    <source>
        <dbReference type="Proteomes" id="UP000095287"/>
    </source>
</evidence>
<dbReference type="Proteomes" id="UP000095287">
    <property type="component" value="Unplaced"/>
</dbReference>
<dbReference type="AlphaFoldDB" id="A0A1I7Y3I9"/>